<evidence type="ECO:0000313" key="3">
    <source>
        <dbReference type="Proteomes" id="UP000652761"/>
    </source>
</evidence>
<sequence length="72" mass="7863">MERDGGACRDFKSRRGGLARQANRPAWPDRDGPTNCDPSEVVTGRAVATSEVRLDPERGFRLISGLVLPSHT</sequence>
<proteinExistence type="predicted"/>
<evidence type="ECO:0000256" key="1">
    <source>
        <dbReference type="SAM" id="MobiDB-lite"/>
    </source>
</evidence>
<dbReference type="AlphaFoldDB" id="A0A843XJ47"/>
<comment type="caution">
    <text evidence="2">The sequence shown here is derived from an EMBL/GenBank/DDBJ whole genome shotgun (WGS) entry which is preliminary data.</text>
</comment>
<name>A0A843XJ47_COLES</name>
<protein>
    <submittedName>
        <fullName evidence="2">Uncharacterized protein</fullName>
    </submittedName>
</protein>
<reference evidence="2" key="1">
    <citation type="submission" date="2017-07" db="EMBL/GenBank/DDBJ databases">
        <title>Taro Niue Genome Assembly and Annotation.</title>
        <authorList>
            <person name="Atibalentja N."/>
            <person name="Keating K."/>
            <person name="Fields C.J."/>
        </authorList>
    </citation>
    <scope>NUCLEOTIDE SEQUENCE</scope>
    <source>
        <strain evidence="2">Niue_2</strain>
        <tissue evidence="2">Leaf</tissue>
    </source>
</reference>
<accession>A0A843XJ47</accession>
<feature type="region of interest" description="Disordered" evidence="1">
    <location>
        <begin position="1"/>
        <end position="41"/>
    </location>
</feature>
<keyword evidence="3" id="KW-1185">Reference proteome</keyword>
<dbReference type="EMBL" id="NMUH01008771">
    <property type="protein sequence ID" value="MQM19241.1"/>
    <property type="molecule type" value="Genomic_DNA"/>
</dbReference>
<feature type="compositionally biased region" description="Basic and acidic residues" evidence="1">
    <location>
        <begin position="1"/>
        <end position="13"/>
    </location>
</feature>
<evidence type="ECO:0000313" key="2">
    <source>
        <dbReference type="EMBL" id="MQM19241.1"/>
    </source>
</evidence>
<organism evidence="2 3">
    <name type="scientific">Colocasia esculenta</name>
    <name type="common">Wild taro</name>
    <name type="synonym">Arum esculentum</name>
    <dbReference type="NCBI Taxonomy" id="4460"/>
    <lineage>
        <taxon>Eukaryota</taxon>
        <taxon>Viridiplantae</taxon>
        <taxon>Streptophyta</taxon>
        <taxon>Embryophyta</taxon>
        <taxon>Tracheophyta</taxon>
        <taxon>Spermatophyta</taxon>
        <taxon>Magnoliopsida</taxon>
        <taxon>Liliopsida</taxon>
        <taxon>Araceae</taxon>
        <taxon>Aroideae</taxon>
        <taxon>Colocasieae</taxon>
        <taxon>Colocasia</taxon>
    </lineage>
</organism>
<dbReference type="Proteomes" id="UP000652761">
    <property type="component" value="Unassembled WGS sequence"/>
</dbReference>
<gene>
    <name evidence="2" type="ORF">Taro_052242</name>
</gene>